<reference evidence="3" key="1">
    <citation type="submission" date="2023-06" db="EMBL/GenBank/DDBJ databases">
        <title>Genomic analysis of the entomopathogenic nematode Steinernema hermaphroditum.</title>
        <authorList>
            <person name="Schwarz E.M."/>
            <person name="Heppert J.K."/>
            <person name="Baniya A."/>
            <person name="Schwartz H.T."/>
            <person name="Tan C.-H."/>
            <person name="Antoshechkin I."/>
            <person name="Sternberg P.W."/>
            <person name="Goodrich-Blair H."/>
            <person name="Dillman A.R."/>
        </authorList>
    </citation>
    <scope>NUCLEOTIDE SEQUENCE</scope>
    <source>
        <strain evidence="3">PS9179</strain>
        <tissue evidence="3">Whole animal</tissue>
    </source>
</reference>
<feature type="coiled-coil region" evidence="1">
    <location>
        <begin position="14"/>
        <end position="48"/>
    </location>
</feature>
<evidence type="ECO:0000313" key="3">
    <source>
        <dbReference type="EMBL" id="KAK0416222.1"/>
    </source>
</evidence>
<comment type="caution">
    <text evidence="3">The sequence shown here is derived from an EMBL/GenBank/DDBJ whole genome shotgun (WGS) entry which is preliminary data.</text>
</comment>
<evidence type="ECO:0000256" key="1">
    <source>
        <dbReference type="SAM" id="Coils"/>
    </source>
</evidence>
<evidence type="ECO:0000313" key="4">
    <source>
        <dbReference type="Proteomes" id="UP001175271"/>
    </source>
</evidence>
<name>A0AA39M0D6_9BILA</name>
<gene>
    <name evidence="3" type="ORF">QR680_012355</name>
</gene>
<organism evidence="3 4">
    <name type="scientific">Steinernema hermaphroditum</name>
    <dbReference type="NCBI Taxonomy" id="289476"/>
    <lineage>
        <taxon>Eukaryota</taxon>
        <taxon>Metazoa</taxon>
        <taxon>Ecdysozoa</taxon>
        <taxon>Nematoda</taxon>
        <taxon>Chromadorea</taxon>
        <taxon>Rhabditida</taxon>
        <taxon>Tylenchina</taxon>
        <taxon>Panagrolaimomorpha</taxon>
        <taxon>Strongyloidoidea</taxon>
        <taxon>Steinernematidae</taxon>
        <taxon>Steinernema</taxon>
    </lineage>
</organism>
<keyword evidence="1" id="KW-0175">Coiled coil</keyword>
<dbReference type="AlphaFoldDB" id="A0AA39M0D6"/>
<accession>A0AA39M0D6</accession>
<protein>
    <submittedName>
        <fullName evidence="3">Uncharacterized protein</fullName>
    </submittedName>
</protein>
<dbReference type="Proteomes" id="UP001175271">
    <property type="component" value="Unassembled WGS sequence"/>
</dbReference>
<keyword evidence="4" id="KW-1185">Reference proteome</keyword>
<proteinExistence type="predicted"/>
<dbReference type="EMBL" id="JAUCMV010000002">
    <property type="protein sequence ID" value="KAK0416222.1"/>
    <property type="molecule type" value="Genomic_DNA"/>
</dbReference>
<evidence type="ECO:0000256" key="2">
    <source>
        <dbReference type="SAM" id="MobiDB-lite"/>
    </source>
</evidence>
<feature type="region of interest" description="Disordered" evidence="2">
    <location>
        <begin position="83"/>
        <end position="104"/>
    </location>
</feature>
<sequence length="104" mass="12309">MASEEMRIAWKKASAKYRAEKKAKMAENADLKERVATLEEELWQMRARLEEAHFMVQHNAFSAFDLAEDRCQFVEHRLATGKRSQQEKEALAAENDHLRRQLRY</sequence>